<keyword evidence="1" id="KW-1185">Reference proteome</keyword>
<reference evidence="1" key="1">
    <citation type="journal article" date="2014" name="Nat. Commun.">
        <title>The tobacco genome sequence and its comparison with those of tomato and potato.</title>
        <authorList>
            <person name="Sierro N."/>
            <person name="Battey J.N."/>
            <person name="Ouadi S."/>
            <person name="Bakaher N."/>
            <person name="Bovet L."/>
            <person name="Willig A."/>
            <person name="Goepfert S."/>
            <person name="Peitsch M.C."/>
            <person name="Ivanov N.V."/>
        </authorList>
    </citation>
    <scope>NUCLEOTIDE SEQUENCE [LARGE SCALE GENOMIC DNA]</scope>
</reference>
<sequence>MGSSPSDKSPAGSPANDTLSNETIDHNHPLYIHSSDNLGLSLVGTIFGGTGYSDWRRSMLIALSVKNKLYFIQPDCERPPLNSPVFSQWDRCNNMVISWIHNLLSPAIRKSVLYCQLAKDVWMDLEDRYGQPSEIRIYQVKKELASISQGAMSIPEYYAKIKSVWDEYSNLTVHSESHCTCGGGKKDIQKLEENQRMYHFLMGLN</sequence>
<dbReference type="Proteomes" id="UP000790787">
    <property type="component" value="Chromosome 5"/>
</dbReference>
<proteinExistence type="predicted"/>
<dbReference type="RefSeq" id="XP_075109153.1">
    <property type="nucleotide sequence ID" value="XM_075253052.1"/>
</dbReference>
<organism evidence="1 2">
    <name type="scientific">Nicotiana tabacum</name>
    <name type="common">Common tobacco</name>
    <dbReference type="NCBI Taxonomy" id="4097"/>
    <lineage>
        <taxon>Eukaryota</taxon>
        <taxon>Viridiplantae</taxon>
        <taxon>Streptophyta</taxon>
        <taxon>Embryophyta</taxon>
        <taxon>Tracheophyta</taxon>
        <taxon>Spermatophyta</taxon>
        <taxon>Magnoliopsida</taxon>
        <taxon>eudicotyledons</taxon>
        <taxon>Gunneridae</taxon>
        <taxon>Pentapetalae</taxon>
        <taxon>asterids</taxon>
        <taxon>lamiids</taxon>
        <taxon>Solanales</taxon>
        <taxon>Solanaceae</taxon>
        <taxon>Nicotianoideae</taxon>
        <taxon>Nicotianeae</taxon>
        <taxon>Nicotiana</taxon>
    </lineage>
</organism>
<accession>A0AC58UI56</accession>
<protein>
    <submittedName>
        <fullName evidence="2">Uncharacterized protein LOC142180947</fullName>
    </submittedName>
</protein>
<name>A0AC58UI56_TOBAC</name>
<evidence type="ECO:0000313" key="1">
    <source>
        <dbReference type="Proteomes" id="UP000790787"/>
    </source>
</evidence>
<evidence type="ECO:0000313" key="2">
    <source>
        <dbReference type="RefSeq" id="XP_075109153.1"/>
    </source>
</evidence>
<reference evidence="2" key="2">
    <citation type="submission" date="2025-08" db="UniProtKB">
        <authorList>
            <consortium name="RefSeq"/>
        </authorList>
    </citation>
    <scope>IDENTIFICATION</scope>
    <source>
        <tissue evidence="2">Leaf</tissue>
    </source>
</reference>
<gene>
    <name evidence="2" type="primary">LOC142180947</name>
</gene>